<feature type="compositionally biased region" description="Acidic residues" evidence="1">
    <location>
        <begin position="53"/>
        <end position="64"/>
    </location>
</feature>
<protein>
    <recommendedName>
        <fullName evidence="4">SPOR domain-containing protein</fullName>
    </recommendedName>
</protein>
<evidence type="ECO:0000313" key="2">
    <source>
        <dbReference type="EMBL" id="GAA1547563.1"/>
    </source>
</evidence>
<comment type="caution">
    <text evidence="2">The sequence shown here is derived from an EMBL/GenBank/DDBJ whole genome shotgun (WGS) entry which is preliminary data.</text>
</comment>
<dbReference type="EMBL" id="BAAANV010000040">
    <property type="protein sequence ID" value="GAA1547563.1"/>
    <property type="molecule type" value="Genomic_DNA"/>
</dbReference>
<sequence length="64" mass="7366">MEVSRMAYWYNVDTNSVEQGDETNSKSYLLGPYATEAEARNALDTAHAKSEKWDEEDREFEGDN</sequence>
<evidence type="ECO:0000313" key="3">
    <source>
        <dbReference type="Proteomes" id="UP001501288"/>
    </source>
</evidence>
<proteinExistence type="predicted"/>
<feature type="region of interest" description="Disordered" evidence="1">
    <location>
        <begin position="44"/>
        <end position="64"/>
    </location>
</feature>
<evidence type="ECO:0008006" key="4">
    <source>
        <dbReference type="Google" id="ProtNLM"/>
    </source>
</evidence>
<gene>
    <name evidence="2" type="ORF">GCM10009762_21070</name>
</gene>
<dbReference type="Proteomes" id="UP001501288">
    <property type="component" value="Unassembled WGS sequence"/>
</dbReference>
<name>A0ABN2BV22_9MICO</name>
<reference evidence="2 3" key="1">
    <citation type="journal article" date="2019" name="Int. J. Syst. Evol. Microbiol.">
        <title>The Global Catalogue of Microorganisms (GCM) 10K type strain sequencing project: providing services to taxonomists for standard genome sequencing and annotation.</title>
        <authorList>
            <consortium name="The Broad Institute Genomics Platform"/>
            <consortium name="The Broad Institute Genome Sequencing Center for Infectious Disease"/>
            <person name="Wu L."/>
            <person name="Ma J."/>
        </authorList>
    </citation>
    <scope>NUCLEOTIDE SEQUENCE [LARGE SCALE GENOMIC DNA]</scope>
    <source>
        <strain evidence="2 3">JCM 14588</strain>
    </source>
</reference>
<accession>A0ABN2BV22</accession>
<evidence type="ECO:0000256" key="1">
    <source>
        <dbReference type="SAM" id="MobiDB-lite"/>
    </source>
</evidence>
<organism evidence="2 3">
    <name type="scientific">Dermacoccus barathri</name>
    <dbReference type="NCBI Taxonomy" id="322601"/>
    <lineage>
        <taxon>Bacteria</taxon>
        <taxon>Bacillati</taxon>
        <taxon>Actinomycetota</taxon>
        <taxon>Actinomycetes</taxon>
        <taxon>Micrococcales</taxon>
        <taxon>Dermacoccaceae</taxon>
        <taxon>Dermacoccus</taxon>
    </lineage>
</organism>
<keyword evidence="3" id="KW-1185">Reference proteome</keyword>